<proteinExistence type="predicted"/>
<organism evidence="2 3">
    <name type="scientific">Streptomyces thermolilacinus SPC6</name>
    <dbReference type="NCBI Taxonomy" id="1306406"/>
    <lineage>
        <taxon>Bacteria</taxon>
        <taxon>Bacillati</taxon>
        <taxon>Actinomycetota</taxon>
        <taxon>Actinomycetes</taxon>
        <taxon>Kitasatosporales</taxon>
        <taxon>Streptomycetaceae</taxon>
        <taxon>Streptomyces</taxon>
    </lineage>
</organism>
<gene>
    <name evidence="2" type="ORF">J116_008810</name>
</gene>
<dbReference type="InterPro" id="IPR046095">
    <property type="entry name" value="DUF6113"/>
</dbReference>
<dbReference type="OrthoDB" id="4338760at2"/>
<feature type="transmembrane region" description="Helical" evidence="1">
    <location>
        <begin position="31"/>
        <end position="51"/>
    </location>
</feature>
<keyword evidence="1" id="KW-1133">Transmembrane helix</keyword>
<dbReference type="Proteomes" id="UP000095329">
    <property type="component" value="Unassembled WGS sequence"/>
</dbReference>
<evidence type="ECO:0000313" key="2">
    <source>
        <dbReference type="EMBL" id="OEJ94556.1"/>
    </source>
</evidence>
<dbReference type="AlphaFoldDB" id="A0A1D3DQE7"/>
<dbReference type="RefSeq" id="WP_023586724.1">
    <property type="nucleotide sequence ID" value="NZ_ASHX02000001.1"/>
</dbReference>
<dbReference type="eggNOG" id="ENOG50333MW">
    <property type="taxonomic scope" value="Bacteria"/>
</dbReference>
<dbReference type="Pfam" id="PF19608">
    <property type="entry name" value="DUF6113"/>
    <property type="match status" value="1"/>
</dbReference>
<keyword evidence="3" id="KW-1185">Reference proteome</keyword>
<accession>A0A1D3DQE7</accession>
<name>A0A1D3DQE7_9ACTN</name>
<dbReference type="EMBL" id="ASHX02000001">
    <property type="protein sequence ID" value="OEJ94556.1"/>
    <property type="molecule type" value="Genomic_DNA"/>
</dbReference>
<dbReference type="STRING" id="1306406.J116_008810"/>
<sequence length="128" mass="12849">MSVVVKVLTHTVLVVLGVLVGLAGALFQAAWLPAGLLLALLATAALFYGGLRAVGGQAGVLSSGAGWLAAVVAIGFGRGEGDKLLWGGMADLVFVLGGMALAVMCATLSVLPQQRGPRRPVDGGRART</sequence>
<feature type="transmembrane region" description="Helical" evidence="1">
    <location>
        <begin position="89"/>
        <end position="111"/>
    </location>
</feature>
<evidence type="ECO:0000256" key="1">
    <source>
        <dbReference type="SAM" id="Phobius"/>
    </source>
</evidence>
<feature type="transmembrane region" description="Helical" evidence="1">
    <location>
        <begin position="58"/>
        <end position="77"/>
    </location>
</feature>
<keyword evidence="1" id="KW-0472">Membrane</keyword>
<evidence type="ECO:0008006" key="4">
    <source>
        <dbReference type="Google" id="ProtNLM"/>
    </source>
</evidence>
<evidence type="ECO:0000313" key="3">
    <source>
        <dbReference type="Proteomes" id="UP000095329"/>
    </source>
</evidence>
<keyword evidence="1" id="KW-0812">Transmembrane</keyword>
<comment type="caution">
    <text evidence="2">The sequence shown here is derived from an EMBL/GenBank/DDBJ whole genome shotgun (WGS) entry which is preliminary data.</text>
</comment>
<protein>
    <recommendedName>
        <fullName evidence="4">Integral membrane protein</fullName>
    </recommendedName>
</protein>
<reference evidence="2 3" key="1">
    <citation type="journal article" date="2013" name="Genome Announc.">
        <title>Genome Sequence of Streptomyces violaceusniger Strain SPC6, a Halotolerant Streptomycete That Exhibits Rapid Growth and Development.</title>
        <authorList>
            <person name="Chen X."/>
            <person name="Zhang B."/>
            <person name="Zhang W."/>
            <person name="Wu X."/>
            <person name="Zhang M."/>
            <person name="Chen T."/>
            <person name="Liu G."/>
            <person name="Dyson P."/>
        </authorList>
    </citation>
    <scope>NUCLEOTIDE SEQUENCE [LARGE SCALE GENOMIC DNA]</scope>
    <source>
        <strain evidence="2 3">SPC6</strain>
    </source>
</reference>
<feature type="transmembrane region" description="Helical" evidence="1">
    <location>
        <begin position="7"/>
        <end position="25"/>
    </location>
</feature>